<feature type="domain" description="ABC transporter" evidence="11">
    <location>
        <begin position="1320"/>
        <end position="1584"/>
    </location>
</feature>
<feature type="transmembrane region" description="Helical" evidence="10">
    <location>
        <begin position="484"/>
        <end position="506"/>
    </location>
</feature>
<dbReference type="CDD" id="cd03250">
    <property type="entry name" value="ABCC_MRP_domain1"/>
    <property type="match status" value="1"/>
</dbReference>
<keyword evidence="2" id="KW-0813">Transport</keyword>
<name>A0A427YBK7_9TREE</name>
<keyword evidence="5" id="KW-0547">Nucleotide-binding</keyword>
<dbReference type="InterPro" id="IPR011527">
    <property type="entry name" value="ABC1_TM_dom"/>
</dbReference>
<dbReference type="Gene3D" id="3.40.50.300">
    <property type="entry name" value="P-loop containing nucleotide triphosphate hydrolases"/>
    <property type="match status" value="2"/>
</dbReference>
<feature type="domain" description="ABC transmembrane type-1" evidence="12">
    <location>
        <begin position="337"/>
        <end position="626"/>
    </location>
</feature>
<keyword evidence="6" id="KW-0067">ATP-binding</keyword>
<keyword evidence="3 10" id="KW-0812">Transmembrane</keyword>
<evidence type="ECO:0000256" key="6">
    <source>
        <dbReference type="ARBA" id="ARBA00022840"/>
    </source>
</evidence>
<feature type="transmembrane region" description="Helical" evidence="10">
    <location>
        <begin position="161"/>
        <end position="186"/>
    </location>
</feature>
<dbReference type="PROSITE" id="PS50929">
    <property type="entry name" value="ABC_TM1F"/>
    <property type="match status" value="2"/>
</dbReference>
<gene>
    <name evidence="13" type="ORF">EHS24_001086</name>
</gene>
<feature type="transmembrane region" description="Helical" evidence="10">
    <location>
        <begin position="1142"/>
        <end position="1162"/>
    </location>
</feature>
<dbReference type="CDD" id="cd03244">
    <property type="entry name" value="ABCC_MRP_domain2"/>
    <property type="match status" value="1"/>
</dbReference>
<dbReference type="PANTHER" id="PTHR24223">
    <property type="entry name" value="ATP-BINDING CASSETTE SUB-FAMILY C"/>
    <property type="match status" value="1"/>
</dbReference>
<feature type="transmembrane region" description="Helical" evidence="10">
    <location>
        <begin position="456"/>
        <end position="478"/>
    </location>
</feature>
<dbReference type="Pfam" id="PF00664">
    <property type="entry name" value="ABC_membrane"/>
    <property type="match status" value="2"/>
</dbReference>
<sequence length="1611" mass="176566">MTCDLVWDGADFTPCFRETYLDNAGIAFASIAGTVLIIAAAWSKFRTPSRKTTIDDLVPPGGDGFARLEATVLVGSLADVVLNESHEGKDIGYGATSVTKPQRGALPPRESEKVVNDFRHDLPARARQWARVHFWLGLVGALAWAGSEAACLLVLDADWKRLVYPIFMILVAATGGPVTPLATVYLTPSLLLFRTAAIGGETWTLVPTVVEFIWWAALISVPYYDSLDRLLAGAVCHGGIGTGEGAPAHLEEPTSAFSRATYTWILPFLWKHYRQPLTGKDIPGLREDDGTAAVVGGFRAFQAKRDYKFEKKHGSTRVRSFGVDIVHYFMPEFLLQAFWAVLFTILQYLPPVGLRLILQYVETRDTNPQPRHVAVLYIAMMAMGQSVGVTAIGQALAIGRRVCIRMRCVIVTEVFAKSLRREDRGGTTTKEGVDESSSEGRINNLVSGDAFNVSEVAAYTFYLISCPLGLVVNLILLYNTLGMASWAGIGVLVLMVPVQTLIGKLYTILSRRLMAATDKRLDVATEVISFIKLIKYNSWQQKFYERMMESRAAELKVLAQEFALFTFSNVITWGTPVLVTGAAFGTHVLVLHQPLTADRAFASLVLFNMIRDPFAILIETITHIIQAYTSCTRIQDFLNEPDTLKYKQLSTPGPSDPEIGFRDALIAYPGSEKEATDCQDEAQPFRLGELDLSFPQGQLSLVTGPVGSGKSTLILSLLGETVLLTGKIFMPDDRANRDLCPVDPTTGLSDTVAYCSQTAWLVGATIRENIVFGAEWDQRRYDDVIYACALERDLEIFDLGDATEVGEKGTTCSGGQKARIALARALYSPAKTVILDDVLSAVDAQTARHIYVHVLQGPLMDGRTCILVTHAVNLCVPAAAFVVSLDAGRVVAAGTPAELVASGALALEPGTPSEDDSSSTVVDKSVKIKDIVEDTLDGAEHDDLVAQKHHDQQEAAKGVAPKDAAGDKKLVQDEKAEQGAVGMGTYAVYCRALGNVPFWLLLVGFFIGTQALQVFTNAWVKEWSEAVSDMLWRGAKHDSVYYLVVYFIISGLYLVGIAGRMGFMFYGSLHASKTMYSNLLKRILGAKMRFFDSTPSGRIMNRLSKDMQSIDTQTSEIIAIFWSCVLSCVAVLFVVVYTTPAFMFALVWIIIMYWVVGTLYVTTNREIKRYDSTTRSPLFVSFAETLVGMGTIRAYGDSARFIRKLLGEIDANNRCFWYMWQANRVLNNLSNFVGTLVTVGASVLALSVPGMSAGAAGLSITYALSFTESVLWVVRMYASAEMAMNSVERVAEYLELEVEEEEDSKGVEPPAYWPSRDGSVVVENLTCKYAPQLDPVLRNVSFTIAPREKIGICGRTGSGKSTLALSFFRFLYRESGGIVIDGLDISKLSLMTLRERLTILPQEAQLFSGTVRDNMDPFTQHEDVEIWEALRQCGLSGRTPGASAAASRAVSRVASKVDVAAEDDVEERVMIRSLDEQVAAGGKNFSQGQRQLLALARGLLKLRTSSFLIMDESTANLDHATDATIQNVLRTGLADTQMLVIAHRLMTVCGLDKILVLDHGKVIEFGTPWDLLQDENGSFRDLCRQSGEEAQLFELAKSVHESKQAAAARAP</sequence>
<dbReference type="GO" id="GO:0000329">
    <property type="term" value="C:fungal-type vacuole membrane"/>
    <property type="evidence" value="ECO:0007669"/>
    <property type="project" value="TreeGrafter"/>
</dbReference>
<evidence type="ECO:0000256" key="4">
    <source>
        <dbReference type="ARBA" id="ARBA00022737"/>
    </source>
</evidence>
<organism evidence="13 14">
    <name type="scientific">Apiotrichum porosum</name>
    <dbReference type="NCBI Taxonomy" id="105984"/>
    <lineage>
        <taxon>Eukaryota</taxon>
        <taxon>Fungi</taxon>
        <taxon>Dikarya</taxon>
        <taxon>Basidiomycota</taxon>
        <taxon>Agaricomycotina</taxon>
        <taxon>Tremellomycetes</taxon>
        <taxon>Trichosporonales</taxon>
        <taxon>Trichosporonaceae</taxon>
        <taxon>Apiotrichum</taxon>
    </lineage>
</organism>
<dbReference type="Pfam" id="PF00005">
    <property type="entry name" value="ABC_tran"/>
    <property type="match status" value="2"/>
</dbReference>
<dbReference type="OrthoDB" id="6500128at2759"/>
<dbReference type="InterPro" id="IPR050173">
    <property type="entry name" value="ABC_transporter_C-like"/>
</dbReference>
<dbReference type="EMBL" id="RSCE01000001">
    <property type="protein sequence ID" value="RSH88541.1"/>
    <property type="molecule type" value="Genomic_DNA"/>
</dbReference>
<dbReference type="GO" id="GO:0140359">
    <property type="term" value="F:ABC-type transporter activity"/>
    <property type="evidence" value="ECO:0007669"/>
    <property type="project" value="InterPro"/>
</dbReference>
<feature type="transmembrane region" description="Helical" evidence="10">
    <location>
        <begin position="1254"/>
        <end position="1274"/>
    </location>
</feature>
<evidence type="ECO:0000256" key="3">
    <source>
        <dbReference type="ARBA" id="ARBA00022692"/>
    </source>
</evidence>
<dbReference type="SUPFAM" id="SSF90123">
    <property type="entry name" value="ABC transporter transmembrane region"/>
    <property type="match status" value="2"/>
</dbReference>
<keyword evidence="9" id="KW-0325">Glycoprotein</keyword>
<feature type="transmembrane region" description="Helical" evidence="10">
    <location>
        <begin position="1117"/>
        <end position="1136"/>
    </location>
</feature>
<reference evidence="13 14" key="1">
    <citation type="submission" date="2018-11" db="EMBL/GenBank/DDBJ databases">
        <title>Genome sequence of Apiotrichum porosum DSM 27194.</title>
        <authorList>
            <person name="Aliyu H."/>
            <person name="Gorte O."/>
            <person name="Ochsenreither K."/>
        </authorList>
    </citation>
    <scope>NUCLEOTIDE SEQUENCE [LARGE SCALE GENOMIC DNA]</scope>
    <source>
        <strain evidence="13 14">DSM 27194</strain>
    </source>
</reference>
<keyword evidence="8 10" id="KW-0472">Membrane</keyword>
<dbReference type="SMART" id="SM00382">
    <property type="entry name" value="AAA"/>
    <property type="match status" value="2"/>
</dbReference>
<dbReference type="FunFam" id="1.20.1560.10:FF:000013">
    <property type="entry name" value="ABC transporter C family member 2"/>
    <property type="match status" value="1"/>
</dbReference>
<evidence type="ECO:0000259" key="12">
    <source>
        <dbReference type="PROSITE" id="PS50929"/>
    </source>
</evidence>
<dbReference type="InterPro" id="IPR017871">
    <property type="entry name" value="ABC_transporter-like_CS"/>
</dbReference>
<evidence type="ECO:0000256" key="9">
    <source>
        <dbReference type="ARBA" id="ARBA00023180"/>
    </source>
</evidence>
<evidence type="ECO:0000256" key="1">
    <source>
        <dbReference type="ARBA" id="ARBA00004141"/>
    </source>
</evidence>
<accession>A0A427YBK7</accession>
<evidence type="ECO:0000256" key="10">
    <source>
        <dbReference type="SAM" id="Phobius"/>
    </source>
</evidence>
<feature type="transmembrane region" description="Helical" evidence="10">
    <location>
        <begin position="325"/>
        <end position="349"/>
    </location>
</feature>
<feature type="transmembrane region" description="Helical" evidence="10">
    <location>
        <begin position="134"/>
        <end position="155"/>
    </location>
</feature>
<keyword evidence="7 10" id="KW-1133">Transmembrane helix</keyword>
<dbReference type="GeneID" id="39585629"/>
<feature type="domain" description="ABC transporter" evidence="11">
    <location>
        <begin position="659"/>
        <end position="912"/>
    </location>
</feature>
<evidence type="ECO:0000313" key="14">
    <source>
        <dbReference type="Proteomes" id="UP000279236"/>
    </source>
</evidence>
<dbReference type="PANTHER" id="PTHR24223:SF353">
    <property type="entry name" value="ABC TRANSPORTER ATP-BINDING PROTEIN_PERMEASE VMR1-RELATED"/>
    <property type="match status" value="1"/>
</dbReference>
<evidence type="ECO:0000256" key="5">
    <source>
        <dbReference type="ARBA" id="ARBA00022741"/>
    </source>
</evidence>
<feature type="domain" description="ABC transmembrane type-1" evidence="12">
    <location>
        <begin position="1000"/>
        <end position="1282"/>
    </location>
</feature>
<evidence type="ECO:0000259" key="11">
    <source>
        <dbReference type="PROSITE" id="PS50893"/>
    </source>
</evidence>
<evidence type="ECO:0000256" key="2">
    <source>
        <dbReference type="ARBA" id="ARBA00022448"/>
    </source>
</evidence>
<dbReference type="Proteomes" id="UP000279236">
    <property type="component" value="Unassembled WGS sequence"/>
</dbReference>
<feature type="transmembrane region" description="Helical" evidence="10">
    <location>
        <begin position="24"/>
        <end position="42"/>
    </location>
</feature>
<keyword evidence="14" id="KW-1185">Reference proteome</keyword>
<evidence type="ECO:0000256" key="7">
    <source>
        <dbReference type="ARBA" id="ARBA00022989"/>
    </source>
</evidence>
<dbReference type="InterPro" id="IPR003593">
    <property type="entry name" value="AAA+_ATPase"/>
</dbReference>
<dbReference type="GO" id="GO:0016887">
    <property type="term" value="F:ATP hydrolysis activity"/>
    <property type="evidence" value="ECO:0007669"/>
    <property type="project" value="InterPro"/>
</dbReference>
<dbReference type="InterPro" id="IPR036640">
    <property type="entry name" value="ABC1_TM_sf"/>
</dbReference>
<dbReference type="CDD" id="cd18596">
    <property type="entry name" value="ABC_6TM_VMR1_D1_like"/>
    <property type="match status" value="1"/>
</dbReference>
<feature type="transmembrane region" description="Helical" evidence="10">
    <location>
        <begin position="998"/>
        <end position="1020"/>
    </location>
</feature>
<dbReference type="CDD" id="cd18604">
    <property type="entry name" value="ABC_6TM_VMR1_D2_like"/>
    <property type="match status" value="1"/>
</dbReference>
<dbReference type="Gene3D" id="1.20.1560.10">
    <property type="entry name" value="ABC transporter type 1, transmembrane domain"/>
    <property type="match status" value="2"/>
</dbReference>
<evidence type="ECO:0000256" key="8">
    <source>
        <dbReference type="ARBA" id="ARBA00023136"/>
    </source>
</evidence>
<dbReference type="FunFam" id="3.40.50.300:FF:000825">
    <property type="entry name" value="ABC bile acid transporter"/>
    <property type="match status" value="1"/>
</dbReference>
<dbReference type="PROSITE" id="PS00211">
    <property type="entry name" value="ABC_TRANSPORTER_1"/>
    <property type="match status" value="2"/>
</dbReference>
<protein>
    <submittedName>
        <fullName evidence="13">Uncharacterized protein</fullName>
    </submittedName>
</protein>
<dbReference type="SUPFAM" id="SSF52540">
    <property type="entry name" value="P-loop containing nucleoside triphosphate hydrolases"/>
    <property type="match status" value="2"/>
</dbReference>
<comment type="caution">
    <text evidence="13">The sequence shown here is derived from an EMBL/GenBank/DDBJ whole genome shotgun (WGS) entry which is preliminary data.</text>
</comment>
<dbReference type="STRING" id="105984.A0A427YBK7"/>
<dbReference type="FunFam" id="3.40.50.300:FF:000630">
    <property type="entry name" value="ATP-binding cassette (ABC) transporter, putative"/>
    <property type="match status" value="1"/>
</dbReference>
<keyword evidence="4" id="KW-0677">Repeat</keyword>
<proteinExistence type="predicted"/>
<feature type="transmembrane region" description="Helical" evidence="10">
    <location>
        <begin position="1040"/>
        <end position="1066"/>
    </location>
</feature>
<dbReference type="InterPro" id="IPR003439">
    <property type="entry name" value="ABC_transporter-like_ATP-bd"/>
</dbReference>
<feature type="transmembrane region" description="Helical" evidence="10">
    <location>
        <begin position="1229"/>
        <end position="1248"/>
    </location>
</feature>
<dbReference type="RefSeq" id="XP_028480749.1">
    <property type="nucleotide sequence ID" value="XM_028616892.1"/>
</dbReference>
<dbReference type="InterPro" id="IPR027417">
    <property type="entry name" value="P-loop_NTPase"/>
</dbReference>
<dbReference type="GO" id="GO:0005524">
    <property type="term" value="F:ATP binding"/>
    <property type="evidence" value="ECO:0007669"/>
    <property type="project" value="UniProtKB-KW"/>
</dbReference>
<dbReference type="PROSITE" id="PS50893">
    <property type="entry name" value="ABC_TRANSPORTER_2"/>
    <property type="match status" value="2"/>
</dbReference>
<feature type="transmembrane region" description="Helical" evidence="10">
    <location>
        <begin position="374"/>
        <end position="397"/>
    </location>
</feature>
<comment type="subcellular location">
    <subcellularLocation>
        <location evidence="1">Membrane</location>
        <topology evidence="1">Multi-pass membrane protein</topology>
    </subcellularLocation>
</comment>
<evidence type="ECO:0000313" key="13">
    <source>
        <dbReference type="EMBL" id="RSH88541.1"/>
    </source>
</evidence>